<dbReference type="EMBL" id="JBEDUW010000001">
    <property type="protein sequence ID" value="KAK9948665.1"/>
    <property type="molecule type" value="Genomic_DNA"/>
</dbReference>
<dbReference type="Proteomes" id="UP001457282">
    <property type="component" value="Unassembled WGS sequence"/>
</dbReference>
<comment type="caution">
    <text evidence="2">The sequence shown here is derived from an EMBL/GenBank/DDBJ whole genome shotgun (WGS) entry which is preliminary data.</text>
</comment>
<proteinExistence type="predicted"/>
<gene>
    <name evidence="2" type="ORF">M0R45_004230</name>
</gene>
<evidence type="ECO:0000313" key="2">
    <source>
        <dbReference type="EMBL" id="KAK9948665.1"/>
    </source>
</evidence>
<dbReference type="PANTHER" id="PTHR31170:SF21">
    <property type="match status" value="1"/>
</dbReference>
<sequence>MEKQDTSLPVRFIQSAKKLHLAGIKFKKRDAMSFLDIRFCNGVLEIPHISLDDLHTDIFLNFVAFEQSYSHCSKHITTYAAFMNCLIRTPADATFLCDRNIIENYLGTDEEVADFFRNLGKDVPFDIDESYLLKLFNDVNEYHRNIWHVRWAGFRFKYFDSPWSFLSALAAVILLLFTAIQAFFAVYAYERPPDSGGVPL</sequence>
<evidence type="ECO:0000313" key="3">
    <source>
        <dbReference type="Proteomes" id="UP001457282"/>
    </source>
</evidence>
<keyword evidence="1" id="KW-0812">Transmembrane</keyword>
<protein>
    <submittedName>
        <fullName evidence="2">Uncharacterized protein</fullName>
    </submittedName>
</protein>
<dbReference type="AlphaFoldDB" id="A0AAW1YJ70"/>
<accession>A0AAW1YJ70</accession>
<feature type="transmembrane region" description="Helical" evidence="1">
    <location>
        <begin position="165"/>
        <end position="189"/>
    </location>
</feature>
<dbReference type="InterPro" id="IPR004158">
    <property type="entry name" value="DUF247_pln"/>
</dbReference>
<keyword evidence="3" id="KW-1185">Reference proteome</keyword>
<organism evidence="2 3">
    <name type="scientific">Rubus argutus</name>
    <name type="common">Southern blackberry</name>
    <dbReference type="NCBI Taxonomy" id="59490"/>
    <lineage>
        <taxon>Eukaryota</taxon>
        <taxon>Viridiplantae</taxon>
        <taxon>Streptophyta</taxon>
        <taxon>Embryophyta</taxon>
        <taxon>Tracheophyta</taxon>
        <taxon>Spermatophyta</taxon>
        <taxon>Magnoliopsida</taxon>
        <taxon>eudicotyledons</taxon>
        <taxon>Gunneridae</taxon>
        <taxon>Pentapetalae</taxon>
        <taxon>rosids</taxon>
        <taxon>fabids</taxon>
        <taxon>Rosales</taxon>
        <taxon>Rosaceae</taxon>
        <taxon>Rosoideae</taxon>
        <taxon>Rosoideae incertae sedis</taxon>
        <taxon>Rubus</taxon>
    </lineage>
</organism>
<evidence type="ECO:0000256" key="1">
    <source>
        <dbReference type="SAM" id="Phobius"/>
    </source>
</evidence>
<dbReference type="PANTHER" id="PTHR31170">
    <property type="entry name" value="BNAC04G53230D PROTEIN"/>
    <property type="match status" value="1"/>
</dbReference>
<name>A0AAW1YJ70_RUBAR</name>
<reference evidence="2 3" key="1">
    <citation type="journal article" date="2023" name="G3 (Bethesda)">
        <title>A chromosome-length genome assembly and annotation of blackberry (Rubus argutus, cv. 'Hillquist').</title>
        <authorList>
            <person name="Bruna T."/>
            <person name="Aryal R."/>
            <person name="Dudchenko O."/>
            <person name="Sargent D.J."/>
            <person name="Mead D."/>
            <person name="Buti M."/>
            <person name="Cavallini A."/>
            <person name="Hytonen T."/>
            <person name="Andres J."/>
            <person name="Pham M."/>
            <person name="Weisz D."/>
            <person name="Mascagni F."/>
            <person name="Usai G."/>
            <person name="Natali L."/>
            <person name="Bassil N."/>
            <person name="Fernandez G.E."/>
            <person name="Lomsadze A."/>
            <person name="Armour M."/>
            <person name="Olukolu B."/>
            <person name="Poorten T."/>
            <person name="Britton C."/>
            <person name="Davik J."/>
            <person name="Ashrafi H."/>
            <person name="Aiden E.L."/>
            <person name="Borodovsky M."/>
            <person name="Worthington M."/>
        </authorList>
    </citation>
    <scope>NUCLEOTIDE SEQUENCE [LARGE SCALE GENOMIC DNA]</scope>
    <source>
        <strain evidence="2">PI 553951</strain>
    </source>
</reference>
<keyword evidence="1" id="KW-1133">Transmembrane helix</keyword>
<dbReference type="Pfam" id="PF03140">
    <property type="entry name" value="DUF247"/>
    <property type="match status" value="1"/>
</dbReference>
<keyword evidence="1" id="KW-0472">Membrane</keyword>